<sequence>MITLLGKRKNMHARLKSVLHIQIGRDMRNQSARRQSRIGVLLPDQGRLRAPRGLSTCQITLGRLGTAVSVNYPCMSSRSRSWLGWWPKKLADDSKNGISYSSNNGSSEDLALEPQPKHPLSHLRPAASLSHRVPSLDKLFPRRPTTNALLQATHPHD</sequence>
<accession>B2W779</accession>
<dbReference type="Proteomes" id="UP000001471">
    <property type="component" value="Unassembled WGS sequence"/>
</dbReference>
<proteinExistence type="predicted"/>
<dbReference type="EMBL" id="DS231619">
    <property type="protein sequence ID" value="EDU48587.1"/>
    <property type="molecule type" value="Genomic_DNA"/>
</dbReference>
<evidence type="ECO:0000256" key="1">
    <source>
        <dbReference type="SAM" id="MobiDB-lite"/>
    </source>
</evidence>
<feature type="region of interest" description="Disordered" evidence="1">
    <location>
        <begin position="96"/>
        <end position="157"/>
    </location>
</feature>
<protein>
    <submittedName>
        <fullName evidence="2">Uncharacterized protein</fullName>
    </submittedName>
</protein>
<organism evidence="2 3">
    <name type="scientific">Pyrenophora tritici-repentis (strain Pt-1C-BFP)</name>
    <name type="common">Wheat tan spot fungus</name>
    <name type="synonym">Drechslera tritici-repentis</name>
    <dbReference type="NCBI Taxonomy" id="426418"/>
    <lineage>
        <taxon>Eukaryota</taxon>
        <taxon>Fungi</taxon>
        <taxon>Dikarya</taxon>
        <taxon>Ascomycota</taxon>
        <taxon>Pezizomycotina</taxon>
        <taxon>Dothideomycetes</taxon>
        <taxon>Pleosporomycetidae</taxon>
        <taxon>Pleosporales</taxon>
        <taxon>Pleosporineae</taxon>
        <taxon>Pleosporaceae</taxon>
        <taxon>Pyrenophora</taxon>
    </lineage>
</organism>
<evidence type="ECO:0000313" key="2">
    <source>
        <dbReference type="EMBL" id="EDU48587.1"/>
    </source>
</evidence>
<reference evidence="3" key="1">
    <citation type="journal article" date="2013" name="G3 (Bethesda)">
        <title>Comparative genomics of a plant-pathogenic fungus, Pyrenophora tritici-repentis, reveals transduplication and the impact of repeat elements on pathogenicity and population divergence.</title>
        <authorList>
            <person name="Manning V.A."/>
            <person name="Pandelova I."/>
            <person name="Dhillon B."/>
            <person name="Wilhelm L.J."/>
            <person name="Goodwin S.B."/>
            <person name="Berlin A.M."/>
            <person name="Figueroa M."/>
            <person name="Freitag M."/>
            <person name="Hane J.K."/>
            <person name="Henrissat B."/>
            <person name="Holman W.H."/>
            <person name="Kodira C.D."/>
            <person name="Martin J."/>
            <person name="Oliver R.P."/>
            <person name="Robbertse B."/>
            <person name="Schackwitz W."/>
            <person name="Schwartz D.C."/>
            <person name="Spatafora J.W."/>
            <person name="Turgeon B.G."/>
            <person name="Yandava C."/>
            <person name="Young S."/>
            <person name="Zhou S."/>
            <person name="Zeng Q."/>
            <person name="Grigoriev I.V."/>
            <person name="Ma L.-J."/>
            <person name="Ciuffetti L.M."/>
        </authorList>
    </citation>
    <scope>NUCLEOTIDE SEQUENCE [LARGE SCALE GENOMIC DNA]</scope>
    <source>
        <strain evidence="3">Pt-1C-BFP</strain>
    </source>
</reference>
<evidence type="ECO:0000313" key="3">
    <source>
        <dbReference type="Proteomes" id="UP000001471"/>
    </source>
</evidence>
<feature type="compositionally biased region" description="Low complexity" evidence="1">
    <location>
        <begin position="96"/>
        <end position="107"/>
    </location>
</feature>
<dbReference type="HOGENOM" id="CLU_1678825_0_0_1"/>
<gene>
    <name evidence="2" type="ORF">PTRG_05667</name>
</gene>
<dbReference type="InParanoid" id="B2W779"/>
<name>B2W779_PYRTR</name>
<dbReference type="AlphaFoldDB" id="B2W779"/>